<sequence>MPPVNERDRIDRYNAIIHHLSSSLRHDHNSLHALAAQCFDAHKRAHNSGDYRAYRYSDRRVRYYRGFRQRVVNGILPYIRMLYDAKREPGYASHKMGLVSTDALAFYLYVQLQVHDSIPFECRSLSNGLFRAQPCRDN</sequence>
<dbReference type="EMBL" id="OZ034832">
    <property type="protein sequence ID" value="CAL1688872.1"/>
    <property type="molecule type" value="Genomic_DNA"/>
</dbReference>
<organism evidence="1 2">
    <name type="scientific">Lasius platythorax</name>
    <dbReference type="NCBI Taxonomy" id="488582"/>
    <lineage>
        <taxon>Eukaryota</taxon>
        <taxon>Metazoa</taxon>
        <taxon>Ecdysozoa</taxon>
        <taxon>Arthropoda</taxon>
        <taxon>Hexapoda</taxon>
        <taxon>Insecta</taxon>
        <taxon>Pterygota</taxon>
        <taxon>Neoptera</taxon>
        <taxon>Endopterygota</taxon>
        <taxon>Hymenoptera</taxon>
        <taxon>Apocrita</taxon>
        <taxon>Aculeata</taxon>
        <taxon>Formicoidea</taxon>
        <taxon>Formicidae</taxon>
        <taxon>Formicinae</taxon>
        <taxon>Lasius</taxon>
        <taxon>Lasius</taxon>
    </lineage>
</organism>
<dbReference type="AlphaFoldDB" id="A0AAV2P823"/>
<dbReference type="Proteomes" id="UP001497644">
    <property type="component" value="Chromosome 9"/>
</dbReference>
<evidence type="ECO:0000313" key="2">
    <source>
        <dbReference type="Proteomes" id="UP001497644"/>
    </source>
</evidence>
<keyword evidence="2" id="KW-1185">Reference proteome</keyword>
<reference evidence="1" key="1">
    <citation type="submission" date="2024-04" db="EMBL/GenBank/DDBJ databases">
        <authorList>
            <consortium name="Molecular Ecology Group"/>
        </authorList>
    </citation>
    <scope>NUCLEOTIDE SEQUENCE</scope>
</reference>
<name>A0AAV2P823_9HYME</name>
<gene>
    <name evidence="1" type="ORF">LPLAT_LOCUS13907</name>
</gene>
<proteinExistence type="predicted"/>
<evidence type="ECO:0000313" key="1">
    <source>
        <dbReference type="EMBL" id="CAL1688872.1"/>
    </source>
</evidence>
<protein>
    <submittedName>
        <fullName evidence="1">Uncharacterized protein</fullName>
    </submittedName>
</protein>
<accession>A0AAV2P823</accession>